<dbReference type="EMBL" id="BAABWN010000001">
    <property type="protein sequence ID" value="GAA6166662.1"/>
    <property type="molecule type" value="Genomic_DNA"/>
</dbReference>
<proteinExistence type="predicted"/>
<dbReference type="RefSeq" id="WP_353301539.1">
    <property type="nucleotide sequence ID" value="NZ_BAABWN010000001.1"/>
</dbReference>
<dbReference type="PROSITE" id="PS51257">
    <property type="entry name" value="PROKAR_LIPOPROTEIN"/>
    <property type="match status" value="1"/>
</dbReference>
<keyword evidence="2" id="KW-1185">Reference proteome</keyword>
<name>A0ABQ0A4U5_9GAMM</name>
<accession>A0ABQ0A4U5</accession>
<evidence type="ECO:0008006" key="3">
    <source>
        <dbReference type="Google" id="ProtNLM"/>
    </source>
</evidence>
<dbReference type="Proteomes" id="UP001465153">
    <property type="component" value="Unassembled WGS sequence"/>
</dbReference>
<organism evidence="1 2">
    <name type="scientific">Sessilibacter corallicola</name>
    <dbReference type="NCBI Taxonomy" id="2904075"/>
    <lineage>
        <taxon>Bacteria</taxon>
        <taxon>Pseudomonadati</taxon>
        <taxon>Pseudomonadota</taxon>
        <taxon>Gammaproteobacteria</taxon>
        <taxon>Cellvibrionales</taxon>
        <taxon>Cellvibrionaceae</taxon>
        <taxon>Sessilibacter</taxon>
    </lineage>
</organism>
<evidence type="ECO:0000313" key="1">
    <source>
        <dbReference type="EMBL" id="GAA6166662.1"/>
    </source>
</evidence>
<reference evidence="1 2" key="1">
    <citation type="submission" date="2024-04" db="EMBL/GenBank/DDBJ databases">
        <title>Draft genome sequence of Sessilibacter corallicola NBRC 116591.</title>
        <authorList>
            <person name="Miyakawa T."/>
            <person name="Kusuya Y."/>
            <person name="Miura T."/>
        </authorList>
    </citation>
    <scope>NUCLEOTIDE SEQUENCE [LARGE SCALE GENOMIC DNA]</scope>
    <source>
        <strain evidence="1 2">KU-00831-HH</strain>
    </source>
</reference>
<gene>
    <name evidence="1" type="ORF">NBRC116591_04720</name>
</gene>
<comment type="caution">
    <text evidence="1">The sequence shown here is derived from an EMBL/GenBank/DDBJ whole genome shotgun (WGS) entry which is preliminary data.</text>
</comment>
<evidence type="ECO:0000313" key="2">
    <source>
        <dbReference type="Proteomes" id="UP001465153"/>
    </source>
</evidence>
<sequence length="290" mass="29588">MKRALFALISGSFLLAGCGGGGGGGSSSPETATGVFIDEAVEGLTFISGDQMGVTDADGTFIYEIGSDVMFSIGGIVIGIAEGSSIITPVDLVSGAEDEMDSTVTNIARLLQTLDDDGNPDNGILITENVTDAAADIVIDFSLSVNEFSEDGDVQVAITSLTTFTTAGARMLIPSMTAQEHLAGTLIQQFSGNYSGTFMGIDDDGAFGGNYTFTIDEGGVLLGNGMGDDGPFSFIGSINSRGNAMAAGASGGVIGEATVFEITINDDGSFTGTFENDVEDFDGTVQGNRD</sequence>
<protein>
    <recommendedName>
        <fullName evidence="3">Transferrin-binding protein B C-lobe/N-lobe beta barrel domain-containing protein</fullName>
    </recommendedName>
</protein>